<reference evidence="1 2" key="1">
    <citation type="submission" date="2020-09" db="EMBL/GenBank/DDBJ databases">
        <title>Mannheimia bovis sp.nov., isolated from a cow.</title>
        <authorList>
            <person name="Li F."/>
        </authorList>
    </citation>
    <scope>NUCLEOTIDE SEQUENCE [LARGE SCALE GENOMIC DNA]</scope>
    <source>
        <strain evidence="1 2">ZY190616</strain>
    </source>
</reference>
<evidence type="ECO:0000313" key="2">
    <source>
        <dbReference type="Proteomes" id="UP000576260"/>
    </source>
</evidence>
<dbReference type="AlphaFoldDB" id="A0A7H1C4Z9"/>
<organism evidence="1 2">
    <name type="scientific">Mannheimia bovis</name>
    <dbReference type="NCBI Taxonomy" id="2770636"/>
    <lineage>
        <taxon>Bacteria</taxon>
        <taxon>Pseudomonadati</taxon>
        <taxon>Pseudomonadota</taxon>
        <taxon>Gammaproteobacteria</taxon>
        <taxon>Pasteurellales</taxon>
        <taxon>Pasteurellaceae</taxon>
        <taxon>Mannheimia</taxon>
    </lineage>
</organism>
<gene>
    <name evidence="1" type="ORF">ICJ55_04820</name>
</gene>
<dbReference type="EMBL" id="CP061280">
    <property type="protein sequence ID" value="QNS16054.1"/>
    <property type="molecule type" value="Genomic_DNA"/>
</dbReference>
<dbReference type="InterPro" id="IPR002763">
    <property type="entry name" value="DUF72"/>
</dbReference>
<sequence length="281" mass="32490">MNKNFPQIYIGTGGYADTDLIGTLYPYGTKKEDFLAVYSQHYDTLEINSTFHAPIGLKAFEGMVEKAAGRLNFSVKLHQDFSHNRTATQEQAEAFLNALTPLSEQGLLANLFVQFPTQFERTPLNRRYLAELCQWFGDYPLAIEFRHPSWHIPAVFDTFAKSPDLIWCNVDYPQNIGLPAFHFFANQRTAYLRLHGRNPNWWKGQSAAERHDYRYSDEELKGLAELLVQKKAEFDKLYLYFENTTKSHAFYNIQTLKGFLAEKGFQIKPVPEHLLGQQSLF</sequence>
<dbReference type="Gene3D" id="3.20.20.410">
    <property type="entry name" value="Protein of unknown function UPF0759"/>
    <property type="match status" value="1"/>
</dbReference>
<name>A0A7H1C4Z9_9PAST</name>
<dbReference type="KEGG" id="mbos:ICJ55_04820"/>
<proteinExistence type="predicted"/>
<keyword evidence="2" id="KW-1185">Reference proteome</keyword>
<dbReference type="Proteomes" id="UP000576260">
    <property type="component" value="Chromosome"/>
</dbReference>
<dbReference type="PANTHER" id="PTHR30348:SF13">
    <property type="entry name" value="UPF0759 PROTEIN YUNF"/>
    <property type="match status" value="1"/>
</dbReference>
<protein>
    <submittedName>
        <fullName evidence="1">DUF72 domain-containing protein</fullName>
    </submittedName>
</protein>
<accession>A0A7H1C4Z9</accession>
<dbReference type="Pfam" id="PF01904">
    <property type="entry name" value="DUF72"/>
    <property type="match status" value="1"/>
</dbReference>
<dbReference type="SUPFAM" id="SSF117396">
    <property type="entry name" value="TM1631-like"/>
    <property type="match status" value="1"/>
</dbReference>
<evidence type="ECO:0000313" key="1">
    <source>
        <dbReference type="EMBL" id="QNS16054.1"/>
    </source>
</evidence>
<dbReference type="PANTHER" id="PTHR30348">
    <property type="entry name" value="UNCHARACTERIZED PROTEIN YECE"/>
    <property type="match status" value="1"/>
</dbReference>
<dbReference type="RefSeq" id="WP_188157550.1">
    <property type="nucleotide sequence ID" value="NZ_CP061280.1"/>
</dbReference>
<dbReference type="InterPro" id="IPR036520">
    <property type="entry name" value="UPF0759_sf"/>
</dbReference>